<comment type="caution">
    <text evidence="3">The sequence shown here is derived from an EMBL/GenBank/DDBJ whole genome shotgun (WGS) entry which is preliminary data.</text>
</comment>
<evidence type="ECO:0000313" key="3">
    <source>
        <dbReference type="EMBL" id="KAK4096381.1"/>
    </source>
</evidence>
<organism evidence="3 4">
    <name type="scientific">Parathielavia hyrcaniae</name>
    <dbReference type="NCBI Taxonomy" id="113614"/>
    <lineage>
        <taxon>Eukaryota</taxon>
        <taxon>Fungi</taxon>
        <taxon>Dikarya</taxon>
        <taxon>Ascomycota</taxon>
        <taxon>Pezizomycotina</taxon>
        <taxon>Sordariomycetes</taxon>
        <taxon>Sordariomycetidae</taxon>
        <taxon>Sordariales</taxon>
        <taxon>Chaetomiaceae</taxon>
        <taxon>Parathielavia</taxon>
    </lineage>
</organism>
<evidence type="ECO:0000256" key="2">
    <source>
        <dbReference type="SAM" id="Phobius"/>
    </source>
</evidence>
<dbReference type="Proteomes" id="UP001305647">
    <property type="component" value="Unassembled WGS sequence"/>
</dbReference>
<evidence type="ECO:0000313" key="4">
    <source>
        <dbReference type="Proteomes" id="UP001305647"/>
    </source>
</evidence>
<keyword evidence="2" id="KW-0812">Transmembrane</keyword>
<feature type="compositionally biased region" description="Low complexity" evidence="1">
    <location>
        <begin position="111"/>
        <end position="147"/>
    </location>
</feature>
<protein>
    <submittedName>
        <fullName evidence="3">Uncharacterized protein</fullName>
    </submittedName>
</protein>
<feature type="transmembrane region" description="Helical" evidence="2">
    <location>
        <begin position="58"/>
        <end position="81"/>
    </location>
</feature>
<keyword evidence="2" id="KW-0472">Membrane</keyword>
<name>A0AAN6PST9_9PEZI</name>
<dbReference type="EMBL" id="MU863717">
    <property type="protein sequence ID" value="KAK4096381.1"/>
    <property type="molecule type" value="Genomic_DNA"/>
</dbReference>
<keyword evidence="4" id="KW-1185">Reference proteome</keyword>
<keyword evidence="2" id="KW-1133">Transmembrane helix</keyword>
<reference evidence="3" key="2">
    <citation type="submission" date="2023-05" db="EMBL/GenBank/DDBJ databases">
        <authorList>
            <consortium name="Lawrence Berkeley National Laboratory"/>
            <person name="Steindorff A."/>
            <person name="Hensen N."/>
            <person name="Bonometti L."/>
            <person name="Westerberg I."/>
            <person name="Brannstrom I.O."/>
            <person name="Guillou S."/>
            <person name="Cros-Aarteil S."/>
            <person name="Calhoun S."/>
            <person name="Haridas S."/>
            <person name="Kuo A."/>
            <person name="Mondo S."/>
            <person name="Pangilinan J."/>
            <person name="Riley R."/>
            <person name="Labutti K."/>
            <person name="Andreopoulos B."/>
            <person name="Lipzen A."/>
            <person name="Chen C."/>
            <person name="Yanf M."/>
            <person name="Daum C."/>
            <person name="Ng V."/>
            <person name="Clum A."/>
            <person name="Ohm R."/>
            <person name="Martin F."/>
            <person name="Silar P."/>
            <person name="Natvig D."/>
            <person name="Lalanne C."/>
            <person name="Gautier V."/>
            <person name="Ament-Velasquez S.L."/>
            <person name="Kruys A."/>
            <person name="Hutchinson M.I."/>
            <person name="Powell A.J."/>
            <person name="Barry K."/>
            <person name="Miller A.N."/>
            <person name="Grigoriev I.V."/>
            <person name="Debuchy R."/>
            <person name="Gladieux P."/>
            <person name="Thoren M.H."/>
            <person name="Johannesson H."/>
        </authorList>
    </citation>
    <scope>NUCLEOTIDE SEQUENCE</scope>
    <source>
        <strain evidence="3">CBS 757.83</strain>
    </source>
</reference>
<evidence type="ECO:0000256" key="1">
    <source>
        <dbReference type="SAM" id="MobiDB-lite"/>
    </source>
</evidence>
<sequence length="281" mass="29029">MHSSAPEVAFHEGLEVHHPVSDLEAVSGGQQWRHQDMSIGTGKALSPKKRICGLSKSIFWLAVAVTVLAVGIIGLGVGVGISMNNRAESANVDGVDRDSSSSSTAIPSLQASITQTQPTSTTSTPSSTIFPTSTSTSTTTSSAAATPEPSNICPAANGTIVTPAVGSVRYRVACDSDFGGSGKQDLASYVTATFGECVDLCNSLNYFQDRADVGCTWNVAGTGTQTPGTCWCSAAPSRLLSRIRGMSSVCRSEAGVVLYLLYVTETLKCLLGGWIGPAGVL</sequence>
<proteinExistence type="predicted"/>
<reference evidence="3" key="1">
    <citation type="journal article" date="2023" name="Mol. Phylogenet. Evol.">
        <title>Genome-scale phylogeny and comparative genomics of the fungal order Sordariales.</title>
        <authorList>
            <person name="Hensen N."/>
            <person name="Bonometti L."/>
            <person name="Westerberg I."/>
            <person name="Brannstrom I.O."/>
            <person name="Guillou S."/>
            <person name="Cros-Aarteil S."/>
            <person name="Calhoun S."/>
            <person name="Haridas S."/>
            <person name="Kuo A."/>
            <person name="Mondo S."/>
            <person name="Pangilinan J."/>
            <person name="Riley R."/>
            <person name="LaButti K."/>
            <person name="Andreopoulos B."/>
            <person name="Lipzen A."/>
            <person name="Chen C."/>
            <person name="Yan M."/>
            <person name="Daum C."/>
            <person name="Ng V."/>
            <person name="Clum A."/>
            <person name="Steindorff A."/>
            <person name="Ohm R.A."/>
            <person name="Martin F."/>
            <person name="Silar P."/>
            <person name="Natvig D.O."/>
            <person name="Lalanne C."/>
            <person name="Gautier V."/>
            <person name="Ament-Velasquez S.L."/>
            <person name="Kruys A."/>
            <person name="Hutchinson M.I."/>
            <person name="Powell A.J."/>
            <person name="Barry K."/>
            <person name="Miller A.N."/>
            <person name="Grigoriev I.V."/>
            <person name="Debuchy R."/>
            <person name="Gladieux P."/>
            <person name="Hiltunen Thoren M."/>
            <person name="Johannesson H."/>
        </authorList>
    </citation>
    <scope>NUCLEOTIDE SEQUENCE</scope>
    <source>
        <strain evidence="3">CBS 757.83</strain>
    </source>
</reference>
<gene>
    <name evidence="3" type="ORF">N658DRAFT_501645</name>
</gene>
<dbReference type="AlphaFoldDB" id="A0AAN6PST9"/>
<feature type="region of interest" description="Disordered" evidence="1">
    <location>
        <begin position="91"/>
        <end position="148"/>
    </location>
</feature>
<accession>A0AAN6PST9</accession>